<proteinExistence type="predicted"/>
<organism evidence="1 2">
    <name type="scientific">Trichonephila clavipes</name>
    <name type="common">Golden silk orbweaver</name>
    <name type="synonym">Nephila clavipes</name>
    <dbReference type="NCBI Taxonomy" id="2585209"/>
    <lineage>
        <taxon>Eukaryota</taxon>
        <taxon>Metazoa</taxon>
        <taxon>Ecdysozoa</taxon>
        <taxon>Arthropoda</taxon>
        <taxon>Chelicerata</taxon>
        <taxon>Arachnida</taxon>
        <taxon>Araneae</taxon>
        <taxon>Araneomorphae</taxon>
        <taxon>Entelegynae</taxon>
        <taxon>Araneoidea</taxon>
        <taxon>Nephilidae</taxon>
        <taxon>Trichonephila</taxon>
    </lineage>
</organism>
<dbReference type="AlphaFoldDB" id="A0A8X6VLV1"/>
<protein>
    <submittedName>
        <fullName evidence="1">Uncharacterized protein</fullName>
    </submittedName>
</protein>
<name>A0A8X6VLV1_TRICX</name>
<reference evidence="1" key="1">
    <citation type="submission" date="2020-08" db="EMBL/GenBank/DDBJ databases">
        <title>Multicomponent nature underlies the extraordinary mechanical properties of spider dragline silk.</title>
        <authorList>
            <person name="Kono N."/>
            <person name="Nakamura H."/>
            <person name="Mori M."/>
            <person name="Yoshida Y."/>
            <person name="Ohtoshi R."/>
            <person name="Malay A.D."/>
            <person name="Moran D.A.P."/>
            <person name="Tomita M."/>
            <person name="Numata K."/>
            <person name="Arakawa K."/>
        </authorList>
    </citation>
    <scope>NUCLEOTIDE SEQUENCE</scope>
</reference>
<comment type="caution">
    <text evidence="1">The sequence shown here is derived from an EMBL/GenBank/DDBJ whole genome shotgun (WGS) entry which is preliminary data.</text>
</comment>
<gene>
    <name evidence="1" type="primary">NCL1_19175</name>
    <name evidence="1" type="ORF">TNCV_4471211</name>
</gene>
<sequence>MLLSHKTEHCPSSCSASSICLTPKLIQQRCGRGVKISDPSWVVPSSSPVPLKTRHIGELCTLNLSRLKRPQVGVVVRRRGDSSGVVLVTGPWFKIARSVAKSPRVAEQSDVNIYSLTLQQCLAILVLI</sequence>
<accession>A0A8X6VLV1</accession>
<evidence type="ECO:0000313" key="2">
    <source>
        <dbReference type="Proteomes" id="UP000887159"/>
    </source>
</evidence>
<dbReference type="Proteomes" id="UP000887159">
    <property type="component" value="Unassembled WGS sequence"/>
</dbReference>
<keyword evidence="2" id="KW-1185">Reference proteome</keyword>
<dbReference type="EMBL" id="BMAU01021304">
    <property type="protein sequence ID" value="GFY11135.1"/>
    <property type="molecule type" value="Genomic_DNA"/>
</dbReference>
<evidence type="ECO:0000313" key="1">
    <source>
        <dbReference type="EMBL" id="GFY11135.1"/>
    </source>
</evidence>